<reference evidence="1 2" key="1">
    <citation type="submission" date="2016-11" db="EMBL/GenBank/DDBJ databases">
        <authorList>
            <person name="Varghese N."/>
            <person name="Submissions S."/>
        </authorList>
    </citation>
    <scope>NUCLEOTIDE SEQUENCE [LARGE SCALE GENOMIC DNA]</scope>
    <source>
        <strain evidence="1 2">DSM 17919</strain>
    </source>
</reference>
<comment type="caution">
    <text evidence="1">The sequence shown here is derived from an EMBL/GenBank/DDBJ whole genome shotgun (WGS) entry which is preliminary data.</text>
</comment>
<accession>A0A8G2C829</accession>
<protein>
    <submittedName>
        <fullName evidence="1">Uncharacterized protein</fullName>
    </submittedName>
</protein>
<name>A0A8G2C829_9BACT</name>
<proteinExistence type="predicted"/>
<evidence type="ECO:0000313" key="1">
    <source>
        <dbReference type="EMBL" id="SHI74462.1"/>
    </source>
</evidence>
<dbReference type="EMBL" id="FQZR01000002">
    <property type="protein sequence ID" value="SHI74462.1"/>
    <property type="molecule type" value="Genomic_DNA"/>
</dbReference>
<dbReference type="AlphaFoldDB" id="A0A8G2C829"/>
<dbReference type="Proteomes" id="UP000184001">
    <property type="component" value="Unassembled WGS sequence"/>
</dbReference>
<evidence type="ECO:0000313" key="2">
    <source>
        <dbReference type="Proteomes" id="UP000184001"/>
    </source>
</evidence>
<dbReference type="RefSeq" id="WP_020001969.1">
    <property type="nucleotide sequence ID" value="NZ_CP192219.1"/>
</dbReference>
<organism evidence="1 2">
    <name type="scientific">Halodesulfovibrio aestuarii</name>
    <dbReference type="NCBI Taxonomy" id="126333"/>
    <lineage>
        <taxon>Bacteria</taxon>
        <taxon>Pseudomonadati</taxon>
        <taxon>Thermodesulfobacteriota</taxon>
        <taxon>Desulfovibrionia</taxon>
        <taxon>Desulfovibrionales</taxon>
        <taxon>Desulfovibrionaceae</taxon>
        <taxon>Halodesulfovibrio</taxon>
    </lineage>
</organism>
<sequence>MKRKGREHAPETVWKAQELYCVARLTFREVAKQSGVAESTVKRWAVKHEWRDKRERIARAECDIRADLVLARSEMIKSLMKSKDAQTGFAVASLENLAIKQAEFQRAGIIADVATQYEKRPIGSVKDAVLALREAVEKKLGLLLASPDDVNFKAIADIQKALKLLAEMEAAHNVNQEDAPNKGMTADLAAKIRELM</sequence>
<gene>
    <name evidence="1" type="ORF">SAMN05660830_00848</name>
</gene>